<name>A0A345STX9_9ACTN</name>
<feature type="region of interest" description="Disordered" evidence="1">
    <location>
        <begin position="126"/>
        <end position="148"/>
    </location>
</feature>
<evidence type="ECO:0000313" key="3">
    <source>
        <dbReference type="Proteomes" id="UP000249340"/>
    </source>
</evidence>
<gene>
    <name evidence="2" type="ORF">C7M71_006775</name>
</gene>
<dbReference type="RefSeq" id="WP_111489190.1">
    <property type="nucleotide sequence ID" value="NZ_CP031264.1"/>
</dbReference>
<keyword evidence="3" id="KW-1185">Reference proteome</keyword>
<dbReference type="SUPFAM" id="SSF55961">
    <property type="entry name" value="Bet v1-like"/>
    <property type="match status" value="1"/>
</dbReference>
<sequence>MEDTVTGVRVDVATTVGVRRERLWELITDVSRTGEWSPECTGAAWLDGDAAAGSGAQARVGARFEGRNRYPDGFVSRVVCVVTEAERPSAFAWVVLDDSGDPERPASIWRYELLPAAEPRQTLVRHSFEHGPGNSGARVADRHDPGSMAGRLEQLRGNMAATLAAMVASEQDRCGPAD</sequence>
<reference evidence="3" key="1">
    <citation type="submission" date="2018-07" db="EMBL/GenBank/DDBJ databases">
        <title>Streptacidiphilus bronchialis DSM 106435 chromosome.</title>
        <authorList>
            <person name="Batra D."/>
            <person name="Gulvik C.A."/>
        </authorList>
    </citation>
    <scope>NUCLEOTIDE SEQUENCE [LARGE SCALE GENOMIC DNA]</scope>
    <source>
        <strain evidence="3">DSM 106435</strain>
    </source>
</reference>
<dbReference type="AlphaFoldDB" id="A0A345STX9"/>
<organism evidence="2 3">
    <name type="scientific">Peterkaempfera bronchialis</name>
    <dbReference type="NCBI Taxonomy" id="2126346"/>
    <lineage>
        <taxon>Bacteria</taxon>
        <taxon>Bacillati</taxon>
        <taxon>Actinomycetota</taxon>
        <taxon>Actinomycetes</taxon>
        <taxon>Kitasatosporales</taxon>
        <taxon>Streptomycetaceae</taxon>
        <taxon>Peterkaempfera</taxon>
    </lineage>
</organism>
<dbReference type="OrthoDB" id="4618973at2"/>
<dbReference type="Proteomes" id="UP000249340">
    <property type="component" value="Chromosome"/>
</dbReference>
<dbReference type="KEGG" id="stri:C7M71_006775"/>
<dbReference type="EMBL" id="CP031264">
    <property type="protein sequence ID" value="AXI77184.1"/>
    <property type="molecule type" value="Genomic_DNA"/>
</dbReference>
<accession>A0A345STX9</accession>
<dbReference type="CDD" id="cd07812">
    <property type="entry name" value="SRPBCC"/>
    <property type="match status" value="1"/>
</dbReference>
<evidence type="ECO:0000313" key="2">
    <source>
        <dbReference type="EMBL" id="AXI77184.1"/>
    </source>
</evidence>
<proteinExistence type="predicted"/>
<dbReference type="Pfam" id="PF10604">
    <property type="entry name" value="Polyketide_cyc2"/>
    <property type="match status" value="1"/>
</dbReference>
<dbReference type="InterPro" id="IPR019587">
    <property type="entry name" value="Polyketide_cyclase/dehydratase"/>
</dbReference>
<dbReference type="Gene3D" id="3.30.530.20">
    <property type="match status" value="1"/>
</dbReference>
<dbReference type="InterPro" id="IPR023393">
    <property type="entry name" value="START-like_dom_sf"/>
</dbReference>
<evidence type="ECO:0000256" key="1">
    <source>
        <dbReference type="SAM" id="MobiDB-lite"/>
    </source>
</evidence>
<protein>
    <submittedName>
        <fullName evidence="2">SRPBCC family protein</fullName>
    </submittedName>
</protein>